<keyword evidence="4" id="KW-1185">Reference proteome</keyword>
<keyword evidence="1" id="KW-0472">Membrane</keyword>
<evidence type="ECO:0000313" key="4">
    <source>
        <dbReference type="Proteomes" id="UP000190814"/>
    </source>
</evidence>
<dbReference type="SUPFAM" id="SSF52266">
    <property type="entry name" value="SGNH hydrolase"/>
    <property type="match status" value="1"/>
</dbReference>
<dbReference type="STRING" id="39495.SAMN02745111_00806"/>
<dbReference type="InterPro" id="IPR013830">
    <property type="entry name" value="SGNH_hydro"/>
</dbReference>
<keyword evidence="1" id="KW-0812">Transmembrane</keyword>
<dbReference type="OrthoDB" id="1650541at2"/>
<organism evidence="3 4">
    <name type="scientific">Eubacterium uniforme</name>
    <dbReference type="NCBI Taxonomy" id="39495"/>
    <lineage>
        <taxon>Bacteria</taxon>
        <taxon>Bacillati</taxon>
        <taxon>Bacillota</taxon>
        <taxon>Clostridia</taxon>
        <taxon>Eubacteriales</taxon>
        <taxon>Eubacteriaceae</taxon>
        <taxon>Eubacterium</taxon>
    </lineage>
</organism>
<dbReference type="Pfam" id="PF13472">
    <property type="entry name" value="Lipase_GDSL_2"/>
    <property type="match status" value="1"/>
</dbReference>
<accession>A0A1T4VEM9</accession>
<gene>
    <name evidence="3" type="ORF">SAMN02745111_00806</name>
</gene>
<reference evidence="3 4" key="1">
    <citation type="submission" date="2017-02" db="EMBL/GenBank/DDBJ databases">
        <authorList>
            <person name="Peterson S.W."/>
        </authorList>
    </citation>
    <scope>NUCLEOTIDE SEQUENCE [LARGE SCALE GENOMIC DNA]</scope>
    <source>
        <strain evidence="3 4">ATCC 35992</strain>
    </source>
</reference>
<evidence type="ECO:0000256" key="1">
    <source>
        <dbReference type="SAM" id="Phobius"/>
    </source>
</evidence>
<keyword evidence="1" id="KW-1133">Transmembrane helix</keyword>
<dbReference type="EMBL" id="FUXZ01000004">
    <property type="protein sequence ID" value="SKA63343.1"/>
    <property type="molecule type" value="Genomic_DNA"/>
</dbReference>
<evidence type="ECO:0000259" key="2">
    <source>
        <dbReference type="Pfam" id="PF13472"/>
    </source>
</evidence>
<evidence type="ECO:0000313" key="3">
    <source>
        <dbReference type="EMBL" id="SKA63343.1"/>
    </source>
</evidence>
<feature type="transmembrane region" description="Helical" evidence="1">
    <location>
        <begin position="21"/>
        <end position="42"/>
    </location>
</feature>
<dbReference type="RefSeq" id="WP_078765687.1">
    <property type="nucleotide sequence ID" value="NZ_FUXZ01000004.1"/>
</dbReference>
<protein>
    <submittedName>
        <fullName evidence="3">Lysophospholipase L1</fullName>
    </submittedName>
</protein>
<sequence>MSKKIKERDERYEPKAKHLDAVICVAVLVMVVAVTTIALLWVNKNIIKNSEKDEVHLNETGHVSNESNYLETEESYEEPFVLDQEVAYKHAHFNNSWYNFSKYKAKCDKVDDSYFENVCFLGDSRTQGLLQFSGLPKWNGFFKVGTTAAAACYEREYTFGDGYYRNILETIEYADYDIFYVGYGTNDLGLGDADKFIQDLEVIIDKIKECHPGAIIYVENILPMGEAFSINHPTFSNENARIYNAKIYEMCNVYGDLIYLDIASTMRDDNGNARSAYISDGLHYNAEGYKVILNFIKGAVVEKKTM</sequence>
<dbReference type="Gene3D" id="3.40.50.1110">
    <property type="entry name" value="SGNH hydrolase"/>
    <property type="match status" value="1"/>
</dbReference>
<dbReference type="AlphaFoldDB" id="A0A1T4VEM9"/>
<proteinExistence type="predicted"/>
<feature type="domain" description="SGNH hydrolase-type esterase" evidence="2">
    <location>
        <begin position="120"/>
        <end position="291"/>
    </location>
</feature>
<name>A0A1T4VEM9_9FIRM</name>
<dbReference type="InterPro" id="IPR036514">
    <property type="entry name" value="SGNH_hydro_sf"/>
</dbReference>
<dbReference type="Proteomes" id="UP000190814">
    <property type="component" value="Unassembled WGS sequence"/>
</dbReference>